<dbReference type="AlphaFoldDB" id="A0ABD3CGV1"/>
<dbReference type="PANTHER" id="PTHR44259">
    <property type="entry name" value="OS07G0183000 PROTEIN-RELATED"/>
    <property type="match status" value="1"/>
</dbReference>
<sequence length="459" mass="52246">MDFSSSSLLRSNYSSSSLLLRSISVKGILNGSSPNYYCILGKQSVRSGSSNWLNRRAVCTATTAIEAVPKQQFSPWLMLPPEFESGTTNYKFYSIPENKIQTPIPSDAIRNLRLTCCRGSSHGWLALLSPINDHFVLYNPISRNHINLPSVVNLAPYPGAHLSSDTTWRDVEKLILSSSPDEDEENCRALIINGCGNALAFCCPMRSKEWTIIWDKESTTMYDDCVYSARLKLFFVLTNDYKVETWDLMDLSSPKRIKVEQYDYFTSVERLLWVMSEPKYHLVVVGKDLLLVIQYIMFNMAPDGSCFYNMNPDKDKSREMTIRFEILKYDPTMKGNFKHVDNLYLGGLTIFVGIHSHAFAIKATRANGVKPNSIYFTDAFWTGGLEGGSDDDDLQCNRDFGIYNYLDKTVSHFDDYPLDERSLRKMSPALSGFFQAPQFDFVDDLILGFILLILIFLNF</sequence>
<evidence type="ECO:0000313" key="3">
    <source>
        <dbReference type="Proteomes" id="UP001632038"/>
    </source>
</evidence>
<dbReference type="InterPro" id="IPR050942">
    <property type="entry name" value="F-box_BR-signaling"/>
</dbReference>
<dbReference type="PANTHER" id="PTHR44259:SF37">
    <property type="entry name" value="DUF1618 DOMAIN-CONTAINING PROTEIN"/>
    <property type="match status" value="1"/>
</dbReference>
<comment type="caution">
    <text evidence="2">The sequence shown here is derived from an EMBL/GenBank/DDBJ whole genome shotgun (WGS) entry which is preliminary data.</text>
</comment>
<proteinExistence type="predicted"/>
<name>A0ABD3CGV1_9LAMI</name>
<evidence type="ECO:0000313" key="2">
    <source>
        <dbReference type="EMBL" id="KAL3629123.1"/>
    </source>
</evidence>
<dbReference type="InterPro" id="IPR005174">
    <property type="entry name" value="KIB1-4_b-propeller"/>
</dbReference>
<protein>
    <recommendedName>
        <fullName evidence="1">KIB1-4 beta-propeller domain-containing protein</fullName>
    </recommendedName>
</protein>
<dbReference type="EMBL" id="JAVIJP010000034">
    <property type="protein sequence ID" value="KAL3629123.1"/>
    <property type="molecule type" value="Genomic_DNA"/>
</dbReference>
<feature type="domain" description="KIB1-4 beta-propeller" evidence="1">
    <location>
        <begin position="92"/>
        <end position="404"/>
    </location>
</feature>
<gene>
    <name evidence="2" type="ORF">CASFOL_026345</name>
</gene>
<organism evidence="2 3">
    <name type="scientific">Castilleja foliolosa</name>
    <dbReference type="NCBI Taxonomy" id="1961234"/>
    <lineage>
        <taxon>Eukaryota</taxon>
        <taxon>Viridiplantae</taxon>
        <taxon>Streptophyta</taxon>
        <taxon>Embryophyta</taxon>
        <taxon>Tracheophyta</taxon>
        <taxon>Spermatophyta</taxon>
        <taxon>Magnoliopsida</taxon>
        <taxon>eudicotyledons</taxon>
        <taxon>Gunneridae</taxon>
        <taxon>Pentapetalae</taxon>
        <taxon>asterids</taxon>
        <taxon>lamiids</taxon>
        <taxon>Lamiales</taxon>
        <taxon>Orobanchaceae</taxon>
        <taxon>Pedicularideae</taxon>
        <taxon>Castillejinae</taxon>
        <taxon>Castilleja</taxon>
    </lineage>
</organism>
<accession>A0ABD3CGV1</accession>
<evidence type="ECO:0000259" key="1">
    <source>
        <dbReference type="Pfam" id="PF03478"/>
    </source>
</evidence>
<dbReference type="Proteomes" id="UP001632038">
    <property type="component" value="Unassembled WGS sequence"/>
</dbReference>
<dbReference type="Pfam" id="PF03478">
    <property type="entry name" value="Beta-prop_KIB1-4"/>
    <property type="match status" value="1"/>
</dbReference>
<keyword evidence="3" id="KW-1185">Reference proteome</keyword>
<reference evidence="3" key="1">
    <citation type="journal article" date="2024" name="IScience">
        <title>Strigolactones Initiate the Formation of Haustorium-like Structures in Castilleja.</title>
        <authorList>
            <person name="Buerger M."/>
            <person name="Peterson D."/>
            <person name="Chory J."/>
        </authorList>
    </citation>
    <scope>NUCLEOTIDE SEQUENCE [LARGE SCALE GENOMIC DNA]</scope>
</reference>